<sequence>MRAQTISSSLSVRSLRRSAGLEKVLVNGYRGSMVCPDFYGESDTHKALAAFTEMLLDGHKCPNIDLEIARRIAISEYDKTRDTLELWRTDRELFISDILTRSKSIIPSPKVAKMDERSRQRNMVDDTFRTRVTFLSMVHLAWKDAAELFEYLAEKGLNTASAVERAYQKDHALLWRFMSVINRTQWMARKMWANFSQLVAASDHFKPLFRTWRDGTGLAHIDVDKTAMHERIRQGTCSILDEVVVNSISEKAPPVKGFFQGIHTGFSESPAEAKKFSAAVFDAMGDMAATYEFLDQLNVTPFGMNLEQYASILEAQMVDRKQMRSIMYFMDPAKLPTVAAEYWDQVGEVSRSIRQMEEAWARQTWRLSAEPLLKFIEAHQGPDGLKINPKSVPVIPLPLFNLMWLEVDLFLWLIAAQFDRQGEEGRVAREFGLFDPNDPKRPMASEFLLRSLDPELGIPVKPKTTPAPASYVQNIPVARAGESIVQSGFTYVSGSSGSAPKEKVKTRGAALAEKPKEDLEEEEEPPVLPEVLPTEFKIGKKVLKLFHRILEPPEEKKENAPAKGQVRWGDFENGMKRVGFQVVQTAGSSVRFDPPAATARPITFHRPHPDSILTPHAIKWVGARLKRTYGWTTETFKRGAGDEA</sequence>
<evidence type="ECO:0000256" key="1">
    <source>
        <dbReference type="SAM" id="MobiDB-lite"/>
    </source>
</evidence>
<evidence type="ECO:0000313" key="2">
    <source>
        <dbReference type="EMBL" id="KAF7328969.1"/>
    </source>
</evidence>
<comment type="caution">
    <text evidence="2">The sequence shown here is derived from an EMBL/GenBank/DDBJ whole genome shotgun (WGS) entry which is preliminary data.</text>
</comment>
<dbReference type="PANTHER" id="PTHR40788:SF1">
    <property type="entry name" value="IPA PROTEIN"/>
    <property type="match status" value="1"/>
</dbReference>
<dbReference type="PANTHER" id="PTHR40788">
    <property type="entry name" value="CLR5 DOMAIN-CONTAINING PROTEIN-RELATED"/>
    <property type="match status" value="1"/>
</dbReference>
<proteinExistence type="predicted"/>
<protein>
    <submittedName>
        <fullName evidence="2">Uncharacterized protein</fullName>
    </submittedName>
</protein>
<dbReference type="EMBL" id="JACAZI010000034">
    <property type="protein sequence ID" value="KAF7328969.1"/>
    <property type="molecule type" value="Genomic_DNA"/>
</dbReference>
<accession>A0A8H6WUR1</accession>
<dbReference type="OrthoDB" id="2922289at2759"/>
<reference evidence="2" key="1">
    <citation type="submission" date="2020-05" db="EMBL/GenBank/DDBJ databases">
        <title>Mycena genomes resolve the evolution of fungal bioluminescence.</title>
        <authorList>
            <person name="Tsai I.J."/>
        </authorList>
    </citation>
    <scope>NUCLEOTIDE SEQUENCE</scope>
    <source>
        <strain evidence="2">CCC161011</strain>
    </source>
</reference>
<gene>
    <name evidence="2" type="ORF">MVEN_02526900</name>
</gene>
<name>A0A8H6WUR1_9AGAR</name>
<evidence type="ECO:0000313" key="3">
    <source>
        <dbReference type="Proteomes" id="UP000620124"/>
    </source>
</evidence>
<dbReference type="AlphaFoldDB" id="A0A8H6WUR1"/>
<keyword evidence="3" id="KW-1185">Reference proteome</keyword>
<feature type="region of interest" description="Disordered" evidence="1">
    <location>
        <begin position="494"/>
        <end position="526"/>
    </location>
</feature>
<organism evidence="2 3">
    <name type="scientific">Mycena venus</name>
    <dbReference type="NCBI Taxonomy" id="2733690"/>
    <lineage>
        <taxon>Eukaryota</taxon>
        <taxon>Fungi</taxon>
        <taxon>Dikarya</taxon>
        <taxon>Basidiomycota</taxon>
        <taxon>Agaricomycotina</taxon>
        <taxon>Agaricomycetes</taxon>
        <taxon>Agaricomycetidae</taxon>
        <taxon>Agaricales</taxon>
        <taxon>Marasmiineae</taxon>
        <taxon>Mycenaceae</taxon>
        <taxon>Mycena</taxon>
    </lineage>
</organism>
<dbReference type="Proteomes" id="UP000620124">
    <property type="component" value="Unassembled WGS sequence"/>
</dbReference>